<keyword evidence="7 11" id="KW-0521">NADP</keyword>
<dbReference type="RefSeq" id="WP_152080266.1">
    <property type="nucleotide sequence ID" value="NZ_AP021853.1"/>
</dbReference>
<name>A0A5K7X083_9BACL</name>
<dbReference type="InterPro" id="IPR013328">
    <property type="entry name" value="6PGD_dom2"/>
</dbReference>
<dbReference type="PANTHER" id="PTHR43765">
    <property type="entry name" value="2-DEHYDROPANTOATE 2-REDUCTASE-RELATED"/>
    <property type="match status" value="1"/>
</dbReference>
<dbReference type="InterPro" id="IPR013332">
    <property type="entry name" value="KPR_N"/>
</dbReference>
<organism evidence="14 15">
    <name type="scientific">Sporolactobacillus terrae</name>
    <dbReference type="NCBI Taxonomy" id="269673"/>
    <lineage>
        <taxon>Bacteria</taxon>
        <taxon>Bacillati</taxon>
        <taxon>Bacillota</taxon>
        <taxon>Bacilli</taxon>
        <taxon>Bacillales</taxon>
        <taxon>Sporolactobacillaceae</taxon>
        <taxon>Sporolactobacillus</taxon>
    </lineage>
</organism>
<evidence type="ECO:0000313" key="15">
    <source>
        <dbReference type="Proteomes" id="UP000326951"/>
    </source>
</evidence>
<evidence type="ECO:0000256" key="5">
    <source>
        <dbReference type="ARBA" id="ARBA00019465"/>
    </source>
</evidence>
<dbReference type="Proteomes" id="UP000326951">
    <property type="component" value="Chromosome"/>
</dbReference>
<protein>
    <recommendedName>
        <fullName evidence="5 11">2-dehydropantoate 2-reductase</fullName>
        <ecNumber evidence="4 11">1.1.1.169</ecNumber>
    </recommendedName>
    <alternativeName>
        <fullName evidence="9 11">Ketopantoate reductase</fullName>
    </alternativeName>
</protein>
<comment type="pathway">
    <text evidence="2 11">Cofactor biosynthesis; (R)-pantothenate biosynthesis; (R)-pantoate from 3-methyl-2-oxobutanoate: step 2/2.</text>
</comment>
<comment type="function">
    <text evidence="1 11">Catalyzes the NADPH-dependent reduction of ketopantoate into pantoic acid.</text>
</comment>
<dbReference type="PANTHER" id="PTHR43765:SF2">
    <property type="entry name" value="2-DEHYDROPANTOATE 2-REDUCTASE"/>
    <property type="match status" value="1"/>
</dbReference>
<feature type="domain" description="Ketopantoate reductase C-terminal" evidence="13">
    <location>
        <begin position="184"/>
        <end position="308"/>
    </location>
</feature>
<dbReference type="NCBIfam" id="TIGR00745">
    <property type="entry name" value="apbA_panE"/>
    <property type="match status" value="1"/>
</dbReference>
<dbReference type="Pfam" id="PF08546">
    <property type="entry name" value="ApbA_C"/>
    <property type="match status" value="1"/>
</dbReference>
<dbReference type="EMBL" id="AP021853">
    <property type="protein sequence ID" value="BBN97983.1"/>
    <property type="molecule type" value="Genomic_DNA"/>
</dbReference>
<dbReference type="InterPro" id="IPR050838">
    <property type="entry name" value="Ketopantoate_reductase"/>
</dbReference>
<evidence type="ECO:0000256" key="1">
    <source>
        <dbReference type="ARBA" id="ARBA00002919"/>
    </source>
</evidence>
<dbReference type="InterPro" id="IPR008927">
    <property type="entry name" value="6-PGluconate_DH-like_C_sf"/>
</dbReference>
<evidence type="ECO:0000256" key="6">
    <source>
        <dbReference type="ARBA" id="ARBA00022655"/>
    </source>
</evidence>
<dbReference type="Pfam" id="PF02558">
    <property type="entry name" value="ApbA"/>
    <property type="match status" value="1"/>
</dbReference>
<evidence type="ECO:0000256" key="3">
    <source>
        <dbReference type="ARBA" id="ARBA00007870"/>
    </source>
</evidence>
<dbReference type="GO" id="GO:0050661">
    <property type="term" value="F:NADP binding"/>
    <property type="evidence" value="ECO:0007669"/>
    <property type="project" value="TreeGrafter"/>
</dbReference>
<keyword evidence="6 11" id="KW-0566">Pantothenate biosynthesis</keyword>
<feature type="domain" description="Ketopantoate reductase N-terminal" evidence="12">
    <location>
        <begin position="3"/>
        <end position="146"/>
    </location>
</feature>
<comment type="similarity">
    <text evidence="3 11">Belongs to the ketopantoate reductase family.</text>
</comment>
<keyword evidence="8 11" id="KW-0560">Oxidoreductase</keyword>
<evidence type="ECO:0000256" key="11">
    <source>
        <dbReference type="RuleBase" id="RU362068"/>
    </source>
</evidence>
<sequence>MKIAVIGAGAMGLRYGILLQEAGNAVDFVEPWMPSYRAIREQGGVYVSRDHQNRHLVPVKVYRPDDYTQTPDLVILFTKQMQSEAAMEACHHFIGDKTYVLTNQNGIGSVASIRRYVPDERIIAGIALIATVLDAPGKVDFMGAKGAGHTQLVNVTEKPDAFTHEVVREFQHAGMNPTLQTNYLGTLWGKLLMNSVINTLCTLMDLTMGEYVAYSGADDLSRRLIAEGYAAGVADGVHFMQSREEMLQIVNHESSQVNPLHHPSMYQDMINARPTEVDYINGHIVKIAKKHGLEAKSHEMLVDLLHLAERAKQLQSAN</sequence>
<dbReference type="UniPathway" id="UPA00028">
    <property type="reaction ID" value="UER00004"/>
</dbReference>
<evidence type="ECO:0000313" key="14">
    <source>
        <dbReference type="EMBL" id="BBN97983.1"/>
    </source>
</evidence>
<gene>
    <name evidence="14" type="primary">apbA_1</name>
    <name evidence="14" type="ORF">St703_06880</name>
</gene>
<dbReference type="SUPFAM" id="SSF48179">
    <property type="entry name" value="6-phosphogluconate dehydrogenase C-terminal domain-like"/>
    <property type="match status" value="1"/>
</dbReference>
<evidence type="ECO:0000256" key="10">
    <source>
        <dbReference type="ARBA" id="ARBA00048793"/>
    </source>
</evidence>
<dbReference type="GO" id="GO:0008677">
    <property type="term" value="F:2-dehydropantoate 2-reductase activity"/>
    <property type="evidence" value="ECO:0007669"/>
    <property type="project" value="UniProtKB-EC"/>
</dbReference>
<evidence type="ECO:0000259" key="12">
    <source>
        <dbReference type="Pfam" id="PF02558"/>
    </source>
</evidence>
<evidence type="ECO:0000256" key="8">
    <source>
        <dbReference type="ARBA" id="ARBA00023002"/>
    </source>
</evidence>
<dbReference type="GO" id="GO:0015940">
    <property type="term" value="P:pantothenate biosynthetic process"/>
    <property type="evidence" value="ECO:0007669"/>
    <property type="project" value="UniProtKB-UniPathway"/>
</dbReference>
<dbReference type="EC" id="1.1.1.169" evidence="4 11"/>
<evidence type="ECO:0000256" key="9">
    <source>
        <dbReference type="ARBA" id="ARBA00032024"/>
    </source>
</evidence>
<dbReference type="AlphaFoldDB" id="A0A5K7X083"/>
<dbReference type="InterPro" id="IPR003710">
    <property type="entry name" value="ApbA"/>
</dbReference>
<dbReference type="Gene3D" id="1.10.1040.10">
    <property type="entry name" value="N-(1-d-carboxylethyl)-l-norvaline Dehydrogenase, domain 2"/>
    <property type="match status" value="1"/>
</dbReference>
<dbReference type="Gene3D" id="3.40.50.720">
    <property type="entry name" value="NAD(P)-binding Rossmann-like Domain"/>
    <property type="match status" value="1"/>
</dbReference>
<evidence type="ECO:0000256" key="4">
    <source>
        <dbReference type="ARBA" id="ARBA00013014"/>
    </source>
</evidence>
<evidence type="ECO:0000256" key="7">
    <source>
        <dbReference type="ARBA" id="ARBA00022857"/>
    </source>
</evidence>
<accession>A0A5K7X083</accession>
<evidence type="ECO:0000259" key="13">
    <source>
        <dbReference type="Pfam" id="PF08546"/>
    </source>
</evidence>
<proteinExistence type="inferred from homology"/>
<dbReference type="InterPro" id="IPR036291">
    <property type="entry name" value="NAD(P)-bd_dom_sf"/>
</dbReference>
<dbReference type="InterPro" id="IPR013752">
    <property type="entry name" value="KPA_reductase"/>
</dbReference>
<dbReference type="GO" id="GO:0005737">
    <property type="term" value="C:cytoplasm"/>
    <property type="evidence" value="ECO:0007669"/>
    <property type="project" value="TreeGrafter"/>
</dbReference>
<reference evidence="14 15" key="1">
    <citation type="submission" date="2019-09" db="EMBL/GenBank/DDBJ databases">
        <title>Complete genome sequence of Sporolactobacillus terrae 70-3.</title>
        <authorList>
            <person name="Tanaka N."/>
            <person name="Shiwa Y."/>
            <person name="Fujita N."/>
            <person name="Tanasupawat S."/>
        </authorList>
    </citation>
    <scope>NUCLEOTIDE SEQUENCE [LARGE SCALE GENOMIC DNA]</scope>
    <source>
        <strain evidence="14 15">70-3</strain>
    </source>
</reference>
<evidence type="ECO:0000256" key="2">
    <source>
        <dbReference type="ARBA" id="ARBA00004994"/>
    </source>
</evidence>
<comment type="catalytic activity">
    <reaction evidence="10 11">
        <text>(R)-pantoate + NADP(+) = 2-dehydropantoate + NADPH + H(+)</text>
        <dbReference type="Rhea" id="RHEA:16233"/>
        <dbReference type="ChEBI" id="CHEBI:11561"/>
        <dbReference type="ChEBI" id="CHEBI:15378"/>
        <dbReference type="ChEBI" id="CHEBI:15980"/>
        <dbReference type="ChEBI" id="CHEBI:57783"/>
        <dbReference type="ChEBI" id="CHEBI:58349"/>
        <dbReference type="EC" id="1.1.1.169"/>
    </reaction>
</comment>
<dbReference type="SUPFAM" id="SSF51735">
    <property type="entry name" value="NAD(P)-binding Rossmann-fold domains"/>
    <property type="match status" value="1"/>
</dbReference>